<evidence type="ECO:0000256" key="5">
    <source>
        <dbReference type="ARBA" id="ARBA00022801"/>
    </source>
</evidence>
<name>W4LB82_ENTF1</name>
<dbReference type="SUPFAM" id="SSF88723">
    <property type="entry name" value="PIN domain-like"/>
    <property type="match status" value="1"/>
</dbReference>
<reference evidence="9 10" key="1">
    <citation type="journal article" date="2014" name="Nature">
        <title>An environmental bacterial taxon with a large and distinct metabolic repertoire.</title>
        <authorList>
            <person name="Wilson M.C."/>
            <person name="Mori T."/>
            <person name="Ruckert C."/>
            <person name="Uria A.R."/>
            <person name="Helf M.J."/>
            <person name="Takada K."/>
            <person name="Gernert C."/>
            <person name="Steffens U.A."/>
            <person name="Heycke N."/>
            <person name="Schmitt S."/>
            <person name="Rinke C."/>
            <person name="Helfrich E.J."/>
            <person name="Brachmann A.O."/>
            <person name="Gurgui C."/>
            <person name="Wakimoto T."/>
            <person name="Kracht M."/>
            <person name="Crusemann M."/>
            <person name="Hentschel U."/>
            <person name="Abe I."/>
            <person name="Matsunaga S."/>
            <person name="Kalinowski J."/>
            <person name="Takeyama H."/>
            <person name="Piel J."/>
        </authorList>
    </citation>
    <scope>NUCLEOTIDE SEQUENCE [LARGE SCALE GENOMIC DNA]</scope>
    <source>
        <strain evidence="10">TSY1</strain>
    </source>
</reference>
<protein>
    <recommendedName>
        <fullName evidence="8">PIN domain-containing protein</fullName>
    </recommendedName>
</protein>
<keyword evidence="6" id="KW-0460">Magnesium</keyword>
<dbReference type="Proteomes" id="UP000019141">
    <property type="component" value="Unassembled WGS sequence"/>
</dbReference>
<evidence type="ECO:0000313" key="10">
    <source>
        <dbReference type="Proteomes" id="UP000019141"/>
    </source>
</evidence>
<organism evidence="9 10">
    <name type="scientific">Entotheonella factor</name>
    <dbReference type="NCBI Taxonomy" id="1429438"/>
    <lineage>
        <taxon>Bacteria</taxon>
        <taxon>Pseudomonadati</taxon>
        <taxon>Nitrospinota/Tectimicrobiota group</taxon>
        <taxon>Candidatus Tectimicrobiota</taxon>
        <taxon>Candidatus Entotheonellia</taxon>
        <taxon>Candidatus Entotheonellales</taxon>
        <taxon>Candidatus Entotheonellaceae</taxon>
        <taxon>Candidatus Entotheonella</taxon>
    </lineage>
</organism>
<comment type="cofactor">
    <cofactor evidence="1">
        <name>Mg(2+)</name>
        <dbReference type="ChEBI" id="CHEBI:18420"/>
    </cofactor>
</comment>
<keyword evidence="2" id="KW-1277">Toxin-antitoxin system</keyword>
<dbReference type="InterPro" id="IPR002716">
    <property type="entry name" value="PIN_dom"/>
</dbReference>
<evidence type="ECO:0000256" key="2">
    <source>
        <dbReference type="ARBA" id="ARBA00022649"/>
    </source>
</evidence>
<gene>
    <name evidence="9" type="ORF">ETSY1_31355</name>
</gene>
<dbReference type="GO" id="GO:0004518">
    <property type="term" value="F:nuclease activity"/>
    <property type="evidence" value="ECO:0007669"/>
    <property type="project" value="UniProtKB-KW"/>
</dbReference>
<evidence type="ECO:0000256" key="3">
    <source>
        <dbReference type="ARBA" id="ARBA00022722"/>
    </source>
</evidence>
<keyword evidence="5" id="KW-0378">Hydrolase</keyword>
<keyword evidence="10" id="KW-1185">Reference proteome</keyword>
<sequence>MFLLDTNHLVILQARTRRDFERLVARMSRYPASDFYVSIVSFHEQMLGWNAYISRARDTEGVVRGYRHLHDLIEYFRDAQVLPFDDAAAEAFNALGTKRIRTGTMDLRIAAIALAHDMTVLTRNLQDFQRIPSLKVEDWTAIDQVEP</sequence>
<evidence type="ECO:0000256" key="1">
    <source>
        <dbReference type="ARBA" id="ARBA00001946"/>
    </source>
</evidence>
<dbReference type="GO" id="GO:0046872">
    <property type="term" value="F:metal ion binding"/>
    <property type="evidence" value="ECO:0007669"/>
    <property type="project" value="UniProtKB-KW"/>
</dbReference>
<accession>W4LB82</accession>
<dbReference type="InterPro" id="IPR050556">
    <property type="entry name" value="Type_II_TA_system_RNase"/>
</dbReference>
<feature type="domain" description="PIN" evidence="8">
    <location>
        <begin position="3"/>
        <end position="132"/>
    </location>
</feature>
<evidence type="ECO:0000313" key="9">
    <source>
        <dbReference type="EMBL" id="ETW95252.1"/>
    </source>
</evidence>
<dbReference type="Pfam" id="PF01850">
    <property type="entry name" value="PIN"/>
    <property type="match status" value="1"/>
</dbReference>
<keyword evidence="3" id="KW-0540">Nuclease</keyword>
<dbReference type="PANTHER" id="PTHR33653">
    <property type="entry name" value="RIBONUCLEASE VAPC2"/>
    <property type="match status" value="1"/>
</dbReference>
<keyword evidence="4" id="KW-0479">Metal-binding</keyword>
<evidence type="ECO:0000256" key="7">
    <source>
        <dbReference type="ARBA" id="ARBA00038093"/>
    </source>
</evidence>
<dbReference type="PANTHER" id="PTHR33653:SF1">
    <property type="entry name" value="RIBONUCLEASE VAPC2"/>
    <property type="match status" value="1"/>
</dbReference>
<dbReference type="AlphaFoldDB" id="W4LB82"/>
<evidence type="ECO:0000259" key="8">
    <source>
        <dbReference type="Pfam" id="PF01850"/>
    </source>
</evidence>
<comment type="similarity">
    <text evidence="7">Belongs to the PINc/VapC protein family.</text>
</comment>
<dbReference type="CDD" id="cd09881">
    <property type="entry name" value="PIN_VapC4-5_FitB-like"/>
    <property type="match status" value="1"/>
</dbReference>
<dbReference type="EMBL" id="AZHW01000938">
    <property type="protein sequence ID" value="ETW95252.1"/>
    <property type="molecule type" value="Genomic_DNA"/>
</dbReference>
<dbReference type="Gene3D" id="3.40.50.1010">
    <property type="entry name" value="5'-nuclease"/>
    <property type="match status" value="1"/>
</dbReference>
<dbReference type="GO" id="GO:0016787">
    <property type="term" value="F:hydrolase activity"/>
    <property type="evidence" value="ECO:0007669"/>
    <property type="project" value="UniProtKB-KW"/>
</dbReference>
<proteinExistence type="inferred from homology"/>
<evidence type="ECO:0000256" key="4">
    <source>
        <dbReference type="ARBA" id="ARBA00022723"/>
    </source>
</evidence>
<dbReference type="InterPro" id="IPR029060">
    <property type="entry name" value="PIN-like_dom_sf"/>
</dbReference>
<comment type="caution">
    <text evidence="9">The sequence shown here is derived from an EMBL/GenBank/DDBJ whole genome shotgun (WGS) entry which is preliminary data.</text>
</comment>
<dbReference type="HOGENOM" id="CLU_118482_2_0_7"/>
<evidence type="ECO:0000256" key="6">
    <source>
        <dbReference type="ARBA" id="ARBA00022842"/>
    </source>
</evidence>